<proteinExistence type="inferred from homology"/>
<protein>
    <recommendedName>
        <fullName evidence="4">CoA transferase</fullName>
    </recommendedName>
</protein>
<feature type="non-terminal residue" evidence="2">
    <location>
        <position position="110"/>
    </location>
</feature>
<evidence type="ECO:0000313" key="3">
    <source>
        <dbReference type="Proteomes" id="UP000230423"/>
    </source>
</evidence>
<dbReference type="GO" id="GO:0005739">
    <property type="term" value="C:mitochondrion"/>
    <property type="evidence" value="ECO:0007669"/>
    <property type="project" value="TreeGrafter"/>
</dbReference>
<name>A0A2G9T5W9_TELCI</name>
<dbReference type="PANTHER" id="PTHR48228:SF5">
    <property type="entry name" value="ALPHA-METHYLACYL-COA RACEMASE"/>
    <property type="match status" value="1"/>
</dbReference>
<organism evidence="2 3">
    <name type="scientific">Teladorsagia circumcincta</name>
    <name type="common">Brown stomach worm</name>
    <name type="synonym">Ostertagia circumcincta</name>
    <dbReference type="NCBI Taxonomy" id="45464"/>
    <lineage>
        <taxon>Eukaryota</taxon>
        <taxon>Metazoa</taxon>
        <taxon>Ecdysozoa</taxon>
        <taxon>Nematoda</taxon>
        <taxon>Chromadorea</taxon>
        <taxon>Rhabditida</taxon>
        <taxon>Rhabditina</taxon>
        <taxon>Rhabditomorpha</taxon>
        <taxon>Strongyloidea</taxon>
        <taxon>Trichostrongylidae</taxon>
        <taxon>Teladorsagia</taxon>
    </lineage>
</organism>
<accession>A0A2G9T5W9</accession>
<comment type="similarity">
    <text evidence="1">Belongs to the CoA-transferase III family.</text>
</comment>
<dbReference type="Proteomes" id="UP000230423">
    <property type="component" value="Unassembled WGS sequence"/>
</dbReference>
<evidence type="ECO:0000313" key="2">
    <source>
        <dbReference type="EMBL" id="PIO53354.1"/>
    </source>
</evidence>
<evidence type="ECO:0000256" key="1">
    <source>
        <dbReference type="ARBA" id="ARBA00008383"/>
    </source>
</evidence>
<dbReference type="AlphaFoldDB" id="A0A2G9T5W9"/>
<sequence>MNTLTAQMNRTLLNGVRVIELAGLAPVPHCGMVLADFGANVTVIEKPDRDGDIPMEQRMAERKTLQGLDLKSPQGVEKLKQLCRTSDVLLDPYRPGVLEQIGLDPVKLLE</sequence>
<dbReference type="PANTHER" id="PTHR48228">
    <property type="entry name" value="SUCCINYL-COA--D-CITRAMALATE COA-TRANSFERASE"/>
    <property type="match status" value="1"/>
</dbReference>
<dbReference type="EMBL" id="KZ414392">
    <property type="protein sequence ID" value="PIO53354.1"/>
    <property type="molecule type" value="Genomic_DNA"/>
</dbReference>
<reference evidence="2 3" key="1">
    <citation type="submission" date="2015-09" db="EMBL/GenBank/DDBJ databases">
        <title>Draft genome of the parasitic nematode Teladorsagia circumcincta isolate WARC Sus (inbred).</title>
        <authorList>
            <person name="Mitreva M."/>
        </authorList>
    </citation>
    <scope>NUCLEOTIDE SEQUENCE [LARGE SCALE GENOMIC DNA]</scope>
    <source>
        <strain evidence="2 3">S</strain>
    </source>
</reference>
<dbReference type="Gene3D" id="3.40.50.10540">
    <property type="entry name" value="Crotonobetainyl-coa:carnitine coa-transferase, domain 1"/>
    <property type="match status" value="1"/>
</dbReference>
<dbReference type="OrthoDB" id="5863171at2759"/>
<gene>
    <name evidence="2" type="ORF">TELCIR_25313</name>
</gene>
<dbReference type="SUPFAM" id="SSF89796">
    <property type="entry name" value="CoA-transferase family III (CaiB/BaiF)"/>
    <property type="match status" value="1"/>
</dbReference>
<evidence type="ECO:0008006" key="4">
    <source>
        <dbReference type="Google" id="ProtNLM"/>
    </source>
</evidence>
<dbReference type="Pfam" id="PF02515">
    <property type="entry name" value="CoA_transf_3"/>
    <property type="match status" value="1"/>
</dbReference>
<keyword evidence="3" id="KW-1185">Reference proteome</keyword>
<dbReference type="GO" id="GO:0008111">
    <property type="term" value="F:alpha-methylacyl-CoA racemase activity"/>
    <property type="evidence" value="ECO:0007669"/>
    <property type="project" value="TreeGrafter"/>
</dbReference>
<dbReference type="InterPro" id="IPR050509">
    <property type="entry name" value="CoA-transferase_III"/>
</dbReference>
<dbReference type="InterPro" id="IPR023606">
    <property type="entry name" value="CoA-Trfase_III_dom_1_sf"/>
</dbReference>
<dbReference type="GO" id="GO:0008206">
    <property type="term" value="P:bile acid metabolic process"/>
    <property type="evidence" value="ECO:0007669"/>
    <property type="project" value="TreeGrafter"/>
</dbReference>
<dbReference type="InterPro" id="IPR003673">
    <property type="entry name" value="CoA-Trfase_fam_III"/>
</dbReference>